<organism evidence="2 3">
    <name type="scientific">Ruminococcus flavefaciens</name>
    <dbReference type="NCBI Taxonomy" id="1265"/>
    <lineage>
        <taxon>Bacteria</taxon>
        <taxon>Bacillati</taxon>
        <taxon>Bacillota</taxon>
        <taxon>Clostridia</taxon>
        <taxon>Eubacteriales</taxon>
        <taxon>Oscillospiraceae</taxon>
        <taxon>Ruminococcus</taxon>
    </lineage>
</organism>
<accession>A0A315Y184</accession>
<dbReference type="RefSeq" id="WP_181380246.1">
    <property type="nucleotide sequence ID" value="NZ_QGDI01000003.1"/>
</dbReference>
<dbReference type="EMBL" id="QGDI01000003">
    <property type="protein sequence ID" value="PWJ14055.1"/>
    <property type="molecule type" value="Genomic_DNA"/>
</dbReference>
<keyword evidence="1" id="KW-0175">Coiled coil</keyword>
<reference evidence="2 3" key="1">
    <citation type="submission" date="2018-05" db="EMBL/GenBank/DDBJ databases">
        <title>The Hungate 1000. A catalogue of reference genomes from the rumen microbiome.</title>
        <authorList>
            <person name="Kelly W."/>
        </authorList>
    </citation>
    <scope>NUCLEOTIDE SEQUENCE [LARGE SCALE GENOMIC DNA]</scope>
    <source>
        <strain evidence="2 3">SAb67</strain>
    </source>
</reference>
<evidence type="ECO:0000256" key="1">
    <source>
        <dbReference type="SAM" id="Coils"/>
    </source>
</evidence>
<name>A0A315Y184_RUMFL</name>
<evidence type="ECO:0000313" key="2">
    <source>
        <dbReference type="EMBL" id="PWJ14055.1"/>
    </source>
</evidence>
<feature type="coiled-coil region" evidence="1">
    <location>
        <begin position="18"/>
        <end position="45"/>
    </location>
</feature>
<evidence type="ECO:0000313" key="3">
    <source>
        <dbReference type="Proteomes" id="UP000245720"/>
    </source>
</evidence>
<proteinExistence type="predicted"/>
<sequence>MTDRQLKKLKRSELIELLYYARKEIDRLSQENEQLKSRLDKLVGEALHETSDAGGTES</sequence>
<comment type="caution">
    <text evidence="2">The sequence shown here is derived from an EMBL/GenBank/DDBJ whole genome shotgun (WGS) entry which is preliminary data.</text>
</comment>
<dbReference type="AlphaFoldDB" id="A0A315Y184"/>
<gene>
    <name evidence="2" type="ORF">IE37_00987</name>
</gene>
<protein>
    <submittedName>
        <fullName evidence="2">Uncharacterized protein</fullName>
    </submittedName>
</protein>
<dbReference type="Proteomes" id="UP000245720">
    <property type="component" value="Unassembled WGS sequence"/>
</dbReference>